<evidence type="ECO:0000256" key="1">
    <source>
        <dbReference type="SAM" id="SignalP"/>
    </source>
</evidence>
<dbReference type="AlphaFoldDB" id="A0A9P0M6P7"/>
<keyword evidence="3" id="KW-1185">Reference proteome</keyword>
<feature type="chain" id="PRO_5040462786" evidence="1">
    <location>
        <begin position="31"/>
        <end position="121"/>
    </location>
</feature>
<evidence type="ECO:0000313" key="3">
    <source>
        <dbReference type="Proteomes" id="UP001152888"/>
    </source>
</evidence>
<accession>A0A9P0M6P7</accession>
<dbReference type="OrthoDB" id="8178425at2759"/>
<dbReference type="Proteomes" id="UP001152888">
    <property type="component" value="Unassembled WGS sequence"/>
</dbReference>
<proteinExistence type="predicted"/>
<protein>
    <submittedName>
        <fullName evidence="2">Uncharacterized protein</fullName>
    </submittedName>
</protein>
<evidence type="ECO:0000313" key="2">
    <source>
        <dbReference type="EMBL" id="CAH2006048.1"/>
    </source>
</evidence>
<sequence length="121" mass="13487">MRNSPGPRRQLRTFFLSFLFCYTLLNSVRGYPSVEDMRYYDKVEISGDPGAHQLASWLAAQLRGGADLRLSAPPIEISPAALPYRLPLGIPLSATGKRNSEVTNAIIGSEETQKMYRDGKR</sequence>
<comment type="caution">
    <text evidence="2">The sequence shown here is derived from an EMBL/GenBank/DDBJ whole genome shotgun (WGS) entry which is preliminary data.</text>
</comment>
<dbReference type="EMBL" id="CAKOFQ010007667">
    <property type="protein sequence ID" value="CAH2006048.1"/>
    <property type="molecule type" value="Genomic_DNA"/>
</dbReference>
<name>A0A9P0M6P7_ACAOB</name>
<feature type="signal peptide" evidence="1">
    <location>
        <begin position="1"/>
        <end position="30"/>
    </location>
</feature>
<organism evidence="2 3">
    <name type="scientific">Acanthoscelides obtectus</name>
    <name type="common">Bean weevil</name>
    <name type="synonym">Bruchus obtectus</name>
    <dbReference type="NCBI Taxonomy" id="200917"/>
    <lineage>
        <taxon>Eukaryota</taxon>
        <taxon>Metazoa</taxon>
        <taxon>Ecdysozoa</taxon>
        <taxon>Arthropoda</taxon>
        <taxon>Hexapoda</taxon>
        <taxon>Insecta</taxon>
        <taxon>Pterygota</taxon>
        <taxon>Neoptera</taxon>
        <taxon>Endopterygota</taxon>
        <taxon>Coleoptera</taxon>
        <taxon>Polyphaga</taxon>
        <taxon>Cucujiformia</taxon>
        <taxon>Chrysomeloidea</taxon>
        <taxon>Chrysomelidae</taxon>
        <taxon>Bruchinae</taxon>
        <taxon>Bruchini</taxon>
        <taxon>Acanthoscelides</taxon>
    </lineage>
</organism>
<keyword evidence="1" id="KW-0732">Signal</keyword>
<reference evidence="2" key="1">
    <citation type="submission" date="2022-03" db="EMBL/GenBank/DDBJ databases">
        <authorList>
            <person name="Sayadi A."/>
        </authorList>
    </citation>
    <scope>NUCLEOTIDE SEQUENCE</scope>
</reference>
<gene>
    <name evidence="2" type="ORF">ACAOBT_LOCUS28884</name>
</gene>